<organism evidence="1">
    <name type="scientific">Arion vulgaris</name>
    <dbReference type="NCBI Taxonomy" id="1028688"/>
    <lineage>
        <taxon>Eukaryota</taxon>
        <taxon>Metazoa</taxon>
        <taxon>Spiralia</taxon>
        <taxon>Lophotrochozoa</taxon>
        <taxon>Mollusca</taxon>
        <taxon>Gastropoda</taxon>
        <taxon>Heterobranchia</taxon>
        <taxon>Euthyneura</taxon>
        <taxon>Panpulmonata</taxon>
        <taxon>Eupulmonata</taxon>
        <taxon>Stylommatophora</taxon>
        <taxon>Helicina</taxon>
        <taxon>Arionoidea</taxon>
        <taxon>Arionidae</taxon>
        <taxon>Arion</taxon>
    </lineage>
</organism>
<dbReference type="AlphaFoldDB" id="A0A0B7A1D4"/>
<reference evidence="1" key="1">
    <citation type="submission" date="2014-12" db="EMBL/GenBank/DDBJ databases">
        <title>Insight into the proteome of Arion vulgaris.</title>
        <authorList>
            <person name="Aradska J."/>
            <person name="Bulat T."/>
            <person name="Smidak R."/>
            <person name="Sarate P."/>
            <person name="Gangsoo J."/>
            <person name="Sialana F."/>
            <person name="Bilban M."/>
            <person name="Lubec G."/>
        </authorList>
    </citation>
    <scope>NUCLEOTIDE SEQUENCE</scope>
    <source>
        <tissue evidence="1">Skin</tissue>
    </source>
</reference>
<sequence>MNTDIITAQDMRAEAQALHLTCDNMNTSIHDILLQAKNHSDNVSADVNVITQSAQEMEAEIRNVTSCLAQKQLDVSNSMTAANQLKEKADSASSSQLKLIQIMLQINSNSLADVSQTLSSVTHADMLIKQVSIDLEQIEAMAQIESLIQDLQTQNLDINYLDQEITQLTSQLDGMILLLQESTGGANCNAK</sequence>
<name>A0A0B7A1D4_9EUPU</name>
<dbReference type="EMBL" id="HACG01027041">
    <property type="protein sequence ID" value="CEK73906.1"/>
    <property type="molecule type" value="Transcribed_RNA"/>
</dbReference>
<accession>A0A0B7A1D4</accession>
<proteinExistence type="predicted"/>
<evidence type="ECO:0000313" key="1">
    <source>
        <dbReference type="EMBL" id="CEK73906.1"/>
    </source>
</evidence>
<gene>
    <name evidence="1" type="primary">ORF88829</name>
</gene>
<protein>
    <submittedName>
        <fullName evidence="1">Uncharacterized protein</fullName>
    </submittedName>
</protein>